<dbReference type="GO" id="GO:0046872">
    <property type="term" value="F:metal ion binding"/>
    <property type="evidence" value="ECO:0007669"/>
    <property type="project" value="UniProtKB-KW"/>
</dbReference>
<evidence type="ECO:0000259" key="23">
    <source>
        <dbReference type="Pfam" id="PF04389"/>
    </source>
</evidence>
<evidence type="ECO:0000256" key="6">
    <source>
        <dbReference type="ARBA" id="ARBA00014116"/>
    </source>
</evidence>
<dbReference type="Pfam" id="PF04389">
    <property type="entry name" value="Peptidase_M28"/>
    <property type="match status" value="1"/>
</dbReference>
<dbReference type="InterPro" id="IPR007484">
    <property type="entry name" value="Peptidase_M28"/>
</dbReference>
<dbReference type="FunFam" id="3.50.30.30:FF:000009">
    <property type="entry name" value="Carboxypeptidase Q"/>
    <property type="match status" value="1"/>
</dbReference>
<dbReference type="GO" id="GO:0070573">
    <property type="term" value="F:metallodipeptidase activity"/>
    <property type="evidence" value="ECO:0007669"/>
    <property type="project" value="InterPro"/>
</dbReference>
<evidence type="ECO:0000256" key="7">
    <source>
        <dbReference type="ARBA" id="ARBA00022525"/>
    </source>
</evidence>
<dbReference type="EMBL" id="IACF01002034">
    <property type="protein sequence ID" value="LAB67704.1"/>
    <property type="molecule type" value="mRNA"/>
</dbReference>
<comment type="subcellular location">
    <subcellularLocation>
        <location evidence="1">Endoplasmic reticulum</location>
    </subcellularLocation>
    <subcellularLocation>
        <location evidence="3">Golgi apparatus</location>
    </subcellularLocation>
    <subcellularLocation>
        <location evidence="2">Lysosome</location>
    </subcellularLocation>
    <subcellularLocation>
        <location evidence="4">Secreted</location>
    </subcellularLocation>
</comment>
<keyword evidence="17" id="KW-0865">Zymogen</keyword>
<name>A0A2P2I110_9CRUS</name>
<keyword evidence="8 24" id="KW-0121">Carboxypeptidase</keyword>
<evidence type="ECO:0000256" key="22">
    <source>
        <dbReference type="SAM" id="SignalP"/>
    </source>
</evidence>
<comment type="similarity">
    <text evidence="5">Belongs to the peptidase M28 family.</text>
</comment>
<protein>
    <recommendedName>
        <fullName evidence="6">Carboxypeptidase Q</fullName>
    </recommendedName>
    <alternativeName>
        <fullName evidence="21">Plasma glutamate carboxypeptidase</fullName>
    </alternativeName>
</protein>
<dbReference type="Gene3D" id="3.40.630.10">
    <property type="entry name" value="Zn peptidases"/>
    <property type="match status" value="1"/>
</dbReference>
<accession>A0A2P2I110</accession>
<keyword evidence="7" id="KW-0964">Secreted</keyword>
<keyword evidence="19" id="KW-0458">Lysosome</keyword>
<evidence type="ECO:0000256" key="4">
    <source>
        <dbReference type="ARBA" id="ARBA00004613"/>
    </source>
</evidence>
<dbReference type="GO" id="GO:0005794">
    <property type="term" value="C:Golgi apparatus"/>
    <property type="evidence" value="ECO:0007669"/>
    <property type="project" value="UniProtKB-SubCell"/>
</dbReference>
<feature type="domain" description="Peptidase M28" evidence="23">
    <location>
        <begin position="314"/>
        <end position="502"/>
    </location>
</feature>
<evidence type="ECO:0000256" key="3">
    <source>
        <dbReference type="ARBA" id="ARBA00004555"/>
    </source>
</evidence>
<evidence type="ECO:0000256" key="9">
    <source>
        <dbReference type="ARBA" id="ARBA00022670"/>
    </source>
</evidence>
<evidence type="ECO:0000256" key="5">
    <source>
        <dbReference type="ARBA" id="ARBA00010918"/>
    </source>
</evidence>
<evidence type="ECO:0000256" key="21">
    <source>
        <dbReference type="ARBA" id="ARBA00033328"/>
    </source>
</evidence>
<keyword evidence="10" id="KW-0479">Metal-binding</keyword>
<feature type="chain" id="PRO_5015106367" description="Carboxypeptidase Q" evidence="22">
    <location>
        <begin position="18"/>
        <end position="515"/>
    </location>
</feature>
<dbReference type="InterPro" id="IPR039866">
    <property type="entry name" value="CPQ"/>
</dbReference>
<dbReference type="PANTHER" id="PTHR12053:SF3">
    <property type="entry name" value="CARBOXYPEPTIDASE Q"/>
    <property type="match status" value="1"/>
</dbReference>
<evidence type="ECO:0000256" key="14">
    <source>
        <dbReference type="ARBA" id="ARBA00022833"/>
    </source>
</evidence>
<keyword evidence="11 22" id="KW-0732">Signal</keyword>
<dbReference type="GO" id="GO:0005764">
    <property type="term" value="C:lysosome"/>
    <property type="evidence" value="ECO:0007669"/>
    <property type="project" value="UniProtKB-SubCell"/>
</dbReference>
<keyword evidence="12" id="KW-0378">Hydrolase</keyword>
<keyword evidence="13" id="KW-0256">Endoplasmic reticulum</keyword>
<evidence type="ECO:0000256" key="10">
    <source>
        <dbReference type="ARBA" id="ARBA00022723"/>
    </source>
</evidence>
<dbReference type="AlphaFoldDB" id="A0A2P2I110"/>
<dbReference type="GO" id="GO:0043171">
    <property type="term" value="P:peptide catabolic process"/>
    <property type="evidence" value="ECO:0007669"/>
    <property type="project" value="TreeGrafter"/>
</dbReference>
<sequence>MKLKYLLIALIFNIANSNPIQEANENITSTSDGAPVNASDDLPMDILTNIAEMLGSVQTQSTVQSEPVFPDCSILSEEIKEEVRSHQHTVDRIINYLLYGQHKGLTYTTLGKFLDAFGPRMSGTEALESSINATLEAARLEGFDDVHTEDVQVPHWVRNQESAVMVEPRVKTLTILGLGSSIGTPPGGIVAQIIVVRSFDELQAVARHVAGKIVVYNQPFDNYFQSVKYRTRGAVEAAKLGAVAALVRSAASFSINSPHTGNQKYEDGVKKIPVACITIEDAKMLQRLTDIDGLEVFVNLSMGAVNLPDATSRNTIIDWRGTSRPEDVVVISGHIDSWDVGAGAMDDAAGCFISYHANLVLKRLRLRARRTVRTIWFTGEEQGLYGGYEYFKKHRNESENYQLLLESDKGTFNPKGIGFSGSNTATCIMQEIIKLTAKLNTTELKTRGGGPDISMWKSIGVPIGSLHLDTSKYFWFHHSDGDTLEVEDPDILDRITALWASVAYVAANITANLHH</sequence>
<dbReference type="GO" id="GO:0006508">
    <property type="term" value="P:proteolysis"/>
    <property type="evidence" value="ECO:0007669"/>
    <property type="project" value="UniProtKB-KW"/>
</dbReference>
<evidence type="ECO:0000256" key="18">
    <source>
        <dbReference type="ARBA" id="ARBA00023180"/>
    </source>
</evidence>
<evidence type="ECO:0000256" key="20">
    <source>
        <dbReference type="ARBA" id="ARBA00025833"/>
    </source>
</evidence>
<keyword evidence="9" id="KW-0645">Protease</keyword>
<evidence type="ECO:0000256" key="15">
    <source>
        <dbReference type="ARBA" id="ARBA00023034"/>
    </source>
</evidence>
<dbReference type="PANTHER" id="PTHR12053">
    <property type="entry name" value="PROTEASE FAMILY M28 PLASMA GLUTAMATE CARBOXYPEPTIDASE-RELATED"/>
    <property type="match status" value="1"/>
</dbReference>
<evidence type="ECO:0000256" key="17">
    <source>
        <dbReference type="ARBA" id="ARBA00023145"/>
    </source>
</evidence>
<evidence type="ECO:0000256" key="12">
    <source>
        <dbReference type="ARBA" id="ARBA00022801"/>
    </source>
</evidence>
<feature type="signal peptide" evidence="22">
    <location>
        <begin position="1"/>
        <end position="17"/>
    </location>
</feature>
<evidence type="ECO:0000256" key="1">
    <source>
        <dbReference type="ARBA" id="ARBA00004240"/>
    </source>
</evidence>
<dbReference type="GO" id="GO:0005783">
    <property type="term" value="C:endoplasmic reticulum"/>
    <property type="evidence" value="ECO:0007669"/>
    <property type="project" value="UniProtKB-SubCell"/>
</dbReference>
<evidence type="ECO:0000313" key="24">
    <source>
        <dbReference type="EMBL" id="LAB67704.1"/>
    </source>
</evidence>
<dbReference type="Gene3D" id="3.50.30.30">
    <property type="match status" value="1"/>
</dbReference>
<comment type="subunit">
    <text evidence="20">Homodimer. The monomeric form is inactive while the homodimer is active.</text>
</comment>
<evidence type="ECO:0000256" key="11">
    <source>
        <dbReference type="ARBA" id="ARBA00022729"/>
    </source>
</evidence>
<evidence type="ECO:0000256" key="2">
    <source>
        <dbReference type="ARBA" id="ARBA00004371"/>
    </source>
</evidence>
<evidence type="ECO:0000256" key="8">
    <source>
        <dbReference type="ARBA" id="ARBA00022645"/>
    </source>
</evidence>
<dbReference type="SUPFAM" id="SSF53187">
    <property type="entry name" value="Zn-dependent exopeptidases"/>
    <property type="match status" value="1"/>
</dbReference>
<evidence type="ECO:0000256" key="19">
    <source>
        <dbReference type="ARBA" id="ARBA00023228"/>
    </source>
</evidence>
<dbReference type="GO" id="GO:0005615">
    <property type="term" value="C:extracellular space"/>
    <property type="evidence" value="ECO:0007669"/>
    <property type="project" value="TreeGrafter"/>
</dbReference>
<evidence type="ECO:0000256" key="13">
    <source>
        <dbReference type="ARBA" id="ARBA00022824"/>
    </source>
</evidence>
<evidence type="ECO:0000256" key="16">
    <source>
        <dbReference type="ARBA" id="ARBA00023049"/>
    </source>
</evidence>
<reference evidence="24" key="1">
    <citation type="journal article" date="2018" name="Biosci. Biotechnol. Biochem.">
        <title>Polysaccharide hydrolase of the hadal zone amphipods Hirondellea gigas.</title>
        <authorList>
            <person name="Kobayashi H."/>
            <person name="Nagahama T."/>
            <person name="Arai W."/>
            <person name="Sasagawa Y."/>
            <person name="Umeda M."/>
            <person name="Hayashi T."/>
            <person name="Nikaido I."/>
            <person name="Watanabe H."/>
            <person name="Oguri K."/>
            <person name="Kitazato H."/>
            <person name="Fujioka K."/>
            <person name="Kido Y."/>
            <person name="Takami H."/>
        </authorList>
    </citation>
    <scope>NUCLEOTIDE SEQUENCE</scope>
    <source>
        <tissue evidence="24">Whole body</tissue>
    </source>
</reference>
<keyword evidence="14" id="KW-0862">Zinc</keyword>
<keyword evidence="16" id="KW-0482">Metalloprotease</keyword>
<organism evidence="24">
    <name type="scientific">Hirondellea gigas</name>
    <dbReference type="NCBI Taxonomy" id="1518452"/>
    <lineage>
        <taxon>Eukaryota</taxon>
        <taxon>Metazoa</taxon>
        <taxon>Ecdysozoa</taxon>
        <taxon>Arthropoda</taxon>
        <taxon>Crustacea</taxon>
        <taxon>Multicrustacea</taxon>
        <taxon>Malacostraca</taxon>
        <taxon>Eumalacostraca</taxon>
        <taxon>Peracarida</taxon>
        <taxon>Amphipoda</taxon>
        <taxon>Amphilochidea</taxon>
        <taxon>Lysianassida</taxon>
        <taxon>Lysianassidira</taxon>
        <taxon>Lysianassoidea</taxon>
        <taxon>Lysianassidae</taxon>
        <taxon>Hirondellea</taxon>
    </lineage>
</organism>
<keyword evidence="18" id="KW-0325">Glycoprotein</keyword>
<dbReference type="GO" id="GO:0004180">
    <property type="term" value="F:carboxypeptidase activity"/>
    <property type="evidence" value="ECO:0007669"/>
    <property type="project" value="UniProtKB-KW"/>
</dbReference>
<proteinExistence type="evidence at transcript level"/>
<keyword evidence="15" id="KW-0333">Golgi apparatus</keyword>